<dbReference type="RefSeq" id="WP_190132573.1">
    <property type="nucleotide sequence ID" value="NZ_BNBD01000016.1"/>
</dbReference>
<evidence type="ECO:0000256" key="1">
    <source>
        <dbReference type="SAM" id="SignalP"/>
    </source>
</evidence>
<dbReference type="AlphaFoldDB" id="A0A919B7Q8"/>
<sequence length="126" mass="13585">MGPIRRVLRRHVRPLVAALSLTALLVPASQAAAAPAQDHPGCPNGSVCFWSGTDYHGTSWEWAANSGYRDMPPALHDNVGSFVASTDACFINWSPKETRQVRNGDWRRAYGSDFGGRIDGVNGGTC</sequence>
<name>A0A919B7Q8_9ACTN</name>
<reference evidence="2" key="1">
    <citation type="journal article" date="2014" name="Int. J. Syst. Evol. Microbiol.">
        <title>Complete genome sequence of Corynebacterium casei LMG S-19264T (=DSM 44701T), isolated from a smear-ripened cheese.</title>
        <authorList>
            <consortium name="US DOE Joint Genome Institute (JGI-PGF)"/>
            <person name="Walter F."/>
            <person name="Albersmeier A."/>
            <person name="Kalinowski J."/>
            <person name="Ruckert C."/>
        </authorList>
    </citation>
    <scope>NUCLEOTIDE SEQUENCE</scope>
    <source>
        <strain evidence="2">JCM 4059</strain>
    </source>
</reference>
<feature type="chain" id="PRO_5036733802" description="Peptidase inhibitor family I36" evidence="1">
    <location>
        <begin position="34"/>
        <end position="126"/>
    </location>
</feature>
<protein>
    <recommendedName>
        <fullName evidence="4">Peptidase inhibitor family I36</fullName>
    </recommendedName>
</protein>
<evidence type="ECO:0008006" key="4">
    <source>
        <dbReference type="Google" id="ProtNLM"/>
    </source>
</evidence>
<evidence type="ECO:0000313" key="2">
    <source>
        <dbReference type="EMBL" id="GHF67749.1"/>
    </source>
</evidence>
<evidence type="ECO:0000313" key="3">
    <source>
        <dbReference type="Proteomes" id="UP000638313"/>
    </source>
</evidence>
<reference evidence="2" key="2">
    <citation type="submission" date="2020-09" db="EMBL/GenBank/DDBJ databases">
        <authorList>
            <person name="Sun Q."/>
            <person name="Ohkuma M."/>
        </authorList>
    </citation>
    <scope>NUCLEOTIDE SEQUENCE</scope>
    <source>
        <strain evidence="2">JCM 4059</strain>
    </source>
</reference>
<keyword evidence="3" id="KW-1185">Reference proteome</keyword>
<accession>A0A919B7Q8</accession>
<feature type="signal peptide" evidence="1">
    <location>
        <begin position="1"/>
        <end position="33"/>
    </location>
</feature>
<comment type="caution">
    <text evidence="2">The sequence shown here is derived from an EMBL/GenBank/DDBJ whole genome shotgun (WGS) entry which is preliminary data.</text>
</comment>
<organism evidence="2 3">
    <name type="scientific">Streptomyces mashuensis</name>
    <dbReference type="NCBI Taxonomy" id="33904"/>
    <lineage>
        <taxon>Bacteria</taxon>
        <taxon>Bacillati</taxon>
        <taxon>Actinomycetota</taxon>
        <taxon>Actinomycetes</taxon>
        <taxon>Kitasatosporales</taxon>
        <taxon>Streptomycetaceae</taxon>
        <taxon>Streptomyces</taxon>
    </lineage>
</organism>
<dbReference type="Pfam" id="PF03995">
    <property type="entry name" value="Inhibitor_I36"/>
    <property type="match status" value="1"/>
</dbReference>
<proteinExistence type="predicted"/>
<dbReference type="EMBL" id="BNBD01000016">
    <property type="protein sequence ID" value="GHF67749.1"/>
    <property type="molecule type" value="Genomic_DNA"/>
</dbReference>
<keyword evidence="1" id="KW-0732">Signal</keyword>
<dbReference type="Proteomes" id="UP000638313">
    <property type="component" value="Unassembled WGS sequence"/>
</dbReference>
<gene>
    <name evidence="2" type="ORF">GCM10010218_56550</name>
</gene>